<accession>K1Q8M6</accession>
<gene>
    <name evidence="1" type="ORF">CGI_10000337</name>
</gene>
<organism evidence="1">
    <name type="scientific">Magallana gigas</name>
    <name type="common">Pacific oyster</name>
    <name type="synonym">Crassostrea gigas</name>
    <dbReference type="NCBI Taxonomy" id="29159"/>
    <lineage>
        <taxon>Eukaryota</taxon>
        <taxon>Metazoa</taxon>
        <taxon>Spiralia</taxon>
        <taxon>Lophotrochozoa</taxon>
        <taxon>Mollusca</taxon>
        <taxon>Bivalvia</taxon>
        <taxon>Autobranchia</taxon>
        <taxon>Pteriomorphia</taxon>
        <taxon>Ostreida</taxon>
        <taxon>Ostreoidea</taxon>
        <taxon>Ostreidae</taxon>
        <taxon>Magallana</taxon>
    </lineage>
</organism>
<proteinExistence type="predicted"/>
<dbReference type="HOGENOM" id="CLU_2707199_0_0_1"/>
<reference evidence="1" key="1">
    <citation type="journal article" date="2012" name="Nature">
        <title>The oyster genome reveals stress adaptation and complexity of shell formation.</title>
        <authorList>
            <person name="Zhang G."/>
            <person name="Fang X."/>
            <person name="Guo X."/>
            <person name="Li L."/>
            <person name="Luo R."/>
            <person name="Xu F."/>
            <person name="Yang P."/>
            <person name="Zhang L."/>
            <person name="Wang X."/>
            <person name="Qi H."/>
            <person name="Xiong Z."/>
            <person name="Que H."/>
            <person name="Xie Y."/>
            <person name="Holland P.W."/>
            <person name="Paps J."/>
            <person name="Zhu Y."/>
            <person name="Wu F."/>
            <person name="Chen Y."/>
            <person name="Wang J."/>
            <person name="Peng C."/>
            <person name="Meng J."/>
            <person name="Yang L."/>
            <person name="Liu J."/>
            <person name="Wen B."/>
            <person name="Zhang N."/>
            <person name="Huang Z."/>
            <person name="Zhu Q."/>
            <person name="Feng Y."/>
            <person name="Mount A."/>
            <person name="Hedgecock D."/>
            <person name="Xu Z."/>
            <person name="Liu Y."/>
            <person name="Domazet-Loso T."/>
            <person name="Du Y."/>
            <person name="Sun X."/>
            <person name="Zhang S."/>
            <person name="Liu B."/>
            <person name="Cheng P."/>
            <person name="Jiang X."/>
            <person name="Li J."/>
            <person name="Fan D."/>
            <person name="Wang W."/>
            <person name="Fu W."/>
            <person name="Wang T."/>
            <person name="Wang B."/>
            <person name="Zhang J."/>
            <person name="Peng Z."/>
            <person name="Li Y."/>
            <person name="Li N."/>
            <person name="Wang J."/>
            <person name="Chen M."/>
            <person name="He Y."/>
            <person name="Tan F."/>
            <person name="Song X."/>
            <person name="Zheng Q."/>
            <person name="Huang R."/>
            <person name="Yang H."/>
            <person name="Du X."/>
            <person name="Chen L."/>
            <person name="Yang M."/>
            <person name="Gaffney P.M."/>
            <person name="Wang S."/>
            <person name="Luo L."/>
            <person name="She Z."/>
            <person name="Ming Y."/>
            <person name="Huang W."/>
            <person name="Zhang S."/>
            <person name="Huang B."/>
            <person name="Zhang Y."/>
            <person name="Qu T."/>
            <person name="Ni P."/>
            <person name="Miao G."/>
            <person name="Wang J."/>
            <person name="Wang Q."/>
            <person name="Steinberg C.E."/>
            <person name="Wang H."/>
            <person name="Li N."/>
            <person name="Qian L."/>
            <person name="Zhang G."/>
            <person name="Li Y."/>
            <person name="Yang H."/>
            <person name="Liu X."/>
            <person name="Wang J."/>
            <person name="Yin Y."/>
            <person name="Wang J."/>
        </authorList>
    </citation>
    <scope>NUCLEOTIDE SEQUENCE [LARGE SCALE GENOMIC DNA]</scope>
    <source>
        <strain evidence="1">05x7-T-G4-1.051#20</strain>
    </source>
</reference>
<name>K1Q8M6_MAGGI</name>
<sequence length="73" mass="8719">MSGERAWDPWKTFKLSDAERDLIDRRRQTKDRFRIEFNKIYTDPRKDYVVSSNFLFNCSRGLDEISGENVPNS</sequence>
<dbReference type="EMBL" id="JH822207">
    <property type="protein sequence ID" value="EKC17691.1"/>
    <property type="molecule type" value="Genomic_DNA"/>
</dbReference>
<protein>
    <submittedName>
        <fullName evidence="1">Uncharacterized protein</fullName>
    </submittedName>
</protein>
<dbReference type="AlphaFoldDB" id="K1Q8M6"/>
<dbReference type="InParanoid" id="K1Q8M6"/>
<evidence type="ECO:0000313" key="1">
    <source>
        <dbReference type="EMBL" id="EKC17691.1"/>
    </source>
</evidence>